<dbReference type="CDD" id="cd00093">
    <property type="entry name" value="HTH_XRE"/>
    <property type="match status" value="1"/>
</dbReference>
<proteinExistence type="predicted"/>
<organism evidence="3">
    <name type="scientific">Streptomyces sp. NBC_00180</name>
    <dbReference type="NCBI Taxonomy" id="2903632"/>
    <lineage>
        <taxon>Bacteria</taxon>
        <taxon>Bacillati</taxon>
        <taxon>Actinomycetota</taxon>
        <taxon>Actinomycetes</taxon>
        <taxon>Kitasatosporales</taxon>
        <taxon>Streptomycetaceae</taxon>
        <taxon>Streptomyces</taxon>
    </lineage>
</organism>
<dbReference type="Gene3D" id="3.20.20.80">
    <property type="entry name" value="Glycosidases"/>
    <property type="match status" value="1"/>
</dbReference>
<dbReference type="Pfam" id="PF13560">
    <property type="entry name" value="HTH_31"/>
    <property type="match status" value="1"/>
</dbReference>
<protein>
    <submittedName>
        <fullName evidence="3">Helix-turn-helix domain-containing protein</fullName>
    </submittedName>
</protein>
<dbReference type="GO" id="GO:0003677">
    <property type="term" value="F:DNA binding"/>
    <property type="evidence" value="ECO:0007669"/>
    <property type="project" value="InterPro"/>
</dbReference>
<dbReference type="PANTHER" id="PTHR12631">
    <property type="entry name" value="ALPHA-L-IDURONIDASE"/>
    <property type="match status" value="1"/>
</dbReference>
<gene>
    <name evidence="3" type="ORF">OG477_21975</name>
</gene>
<dbReference type="EMBL" id="CP108140">
    <property type="protein sequence ID" value="WTP87856.1"/>
    <property type="molecule type" value="Genomic_DNA"/>
</dbReference>
<sequence length="591" mass="64595">MLSDGGSTGRSGPSELAELLEDLKRRSGRSYAALAHRTGLSRSTLHRYCQGTTVPGTFGVVECVARVSGASPAELNRLYRAWCRETAGDTGQQDAQLPDSAQAVEPAEPPAHALPAEAGRHDVGSGGRGFGARLPLVARTWLRPAALLLALVITSAGSAPTYDGGRGRDVEGTPGPATVNTGGDGTGTGGGQRPEGPEWSEAPRPIAPEFIGMTINSDTGRMPGFRTGSVRLWNSETRWGTIETSPGRYDWTTLERLVRAAERERLPVLFTIAGTPWWAAPDGRKSGFADSSASPPDDLKVWDRFVEKLATRYRGRIESYELWDYPSHPLMYAGSLETLGEMVERASRIIRRIDPNARLACPSFGSLWTGKGRALLREFARTGAYAHCDAAALKMPPRKGDGRPEEIIELSRSMRNLLHEENVHDIELWNTGPEWDIDSTPPLDARQAGDYAVRFYLSGLYGRHYGVRRMYFYNWGSTHVPIIVQPVGGPPAEPGKRVGRLAAWLDGARITACGRGTRMDLPPGMYSCRFQRDGRDGTPFTVRWSVHGRTEVSLDKGAHRLRHMDGSTVRARPGDRIGIGEEPVLIEHLAE</sequence>
<dbReference type="SUPFAM" id="SSF51445">
    <property type="entry name" value="(Trans)glycosidases"/>
    <property type="match status" value="1"/>
</dbReference>
<dbReference type="InterPro" id="IPR001387">
    <property type="entry name" value="Cro/C1-type_HTH"/>
</dbReference>
<dbReference type="PANTHER" id="PTHR12631:SF10">
    <property type="entry name" value="BETA-XYLOSIDASE-LIKE PROTEIN-RELATED"/>
    <property type="match status" value="1"/>
</dbReference>
<feature type="domain" description="HTH cro/C1-type" evidence="2">
    <location>
        <begin position="15"/>
        <end position="75"/>
    </location>
</feature>
<feature type="compositionally biased region" description="Low complexity" evidence="1">
    <location>
        <begin position="101"/>
        <end position="117"/>
    </location>
</feature>
<dbReference type="InterPro" id="IPR017853">
    <property type="entry name" value="GH"/>
</dbReference>
<name>A0AAU1HZ31_9ACTN</name>
<dbReference type="InterPro" id="IPR051923">
    <property type="entry name" value="Glycosyl_Hydrolase_39"/>
</dbReference>
<evidence type="ECO:0000256" key="1">
    <source>
        <dbReference type="SAM" id="MobiDB-lite"/>
    </source>
</evidence>
<accession>A0AAU1HZ31</accession>
<feature type="region of interest" description="Disordered" evidence="1">
    <location>
        <begin position="90"/>
        <end position="124"/>
    </location>
</feature>
<dbReference type="SUPFAM" id="SSF47413">
    <property type="entry name" value="lambda repressor-like DNA-binding domains"/>
    <property type="match status" value="1"/>
</dbReference>
<dbReference type="AlphaFoldDB" id="A0AAU1HZ31"/>
<feature type="compositionally biased region" description="Gly residues" evidence="1">
    <location>
        <begin position="182"/>
        <end position="193"/>
    </location>
</feature>
<evidence type="ECO:0000259" key="2">
    <source>
        <dbReference type="SMART" id="SM00530"/>
    </source>
</evidence>
<dbReference type="InterPro" id="IPR010982">
    <property type="entry name" value="Lambda_DNA-bd_dom_sf"/>
</dbReference>
<dbReference type="SMART" id="SM00530">
    <property type="entry name" value="HTH_XRE"/>
    <property type="match status" value="1"/>
</dbReference>
<dbReference type="Gene3D" id="1.10.260.40">
    <property type="entry name" value="lambda repressor-like DNA-binding domains"/>
    <property type="match status" value="1"/>
</dbReference>
<dbReference type="GO" id="GO:0004553">
    <property type="term" value="F:hydrolase activity, hydrolyzing O-glycosyl compounds"/>
    <property type="evidence" value="ECO:0007669"/>
    <property type="project" value="TreeGrafter"/>
</dbReference>
<evidence type="ECO:0000313" key="3">
    <source>
        <dbReference type="EMBL" id="WTP87856.1"/>
    </source>
</evidence>
<feature type="region of interest" description="Disordered" evidence="1">
    <location>
        <begin position="160"/>
        <end position="204"/>
    </location>
</feature>
<reference evidence="3" key="1">
    <citation type="submission" date="2022-10" db="EMBL/GenBank/DDBJ databases">
        <title>The complete genomes of actinobacterial strains from the NBC collection.</title>
        <authorList>
            <person name="Joergensen T.S."/>
            <person name="Alvarez Arevalo M."/>
            <person name="Sterndorff E.B."/>
            <person name="Faurdal D."/>
            <person name="Vuksanovic O."/>
            <person name="Mourched A.-S."/>
            <person name="Charusanti P."/>
            <person name="Shaw S."/>
            <person name="Blin K."/>
            <person name="Weber T."/>
        </authorList>
    </citation>
    <scope>NUCLEOTIDE SEQUENCE</scope>
    <source>
        <strain evidence="3">NBC 00180</strain>
    </source>
</reference>